<feature type="transmembrane region" description="Helical" evidence="6">
    <location>
        <begin position="124"/>
        <end position="143"/>
    </location>
</feature>
<keyword evidence="2" id="KW-0813">Transport</keyword>
<feature type="transmembrane region" description="Helical" evidence="6">
    <location>
        <begin position="34"/>
        <end position="62"/>
    </location>
</feature>
<protein>
    <submittedName>
        <fullName evidence="7">DASS family sodium-coupled anion symporter</fullName>
    </submittedName>
</protein>
<evidence type="ECO:0000256" key="6">
    <source>
        <dbReference type="SAM" id="Phobius"/>
    </source>
</evidence>
<dbReference type="InterPro" id="IPR031312">
    <property type="entry name" value="Na/sul_symport_CS"/>
</dbReference>
<proteinExistence type="predicted"/>
<gene>
    <name evidence="7" type="ORF">M9B40_03270</name>
</gene>
<dbReference type="EMBL" id="CP097966">
    <property type="protein sequence ID" value="URQ62763.1"/>
    <property type="molecule type" value="Genomic_DNA"/>
</dbReference>
<dbReference type="NCBIfam" id="TIGR00785">
    <property type="entry name" value="dass"/>
    <property type="match status" value="1"/>
</dbReference>
<keyword evidence="5 6" id="KW-0472">Membrane</keyword>
<evidence type="ECO:0000313" key="8">
    <source>
        <dbReference type="Proteomes" id="UP001056381"/>
    </source>
</evidence>
<feature type="transmembrane region" description="Helical" evidence="6">
    <location>
        <begin position="421"/>
        <end position="446"/>
    </location>
</feature>
<evidence type="ECO:0000256" key="3">
    <source>
        <dbReference type="ARBA" id="ARBA00022692"/>
    </source>
</evidence>
<feature type="transmembrane region" description="Helical" evidence="6">
    <location>
        <begin position="366"/>
        <end position="390"/>
    </location>
</feature>
<sequence>MNYNAGFFIGIFVFFGILLSPSPDALSIEAWRTLAVVFLMAIWWATEAIPLPATALLPLALFPLLGVFGEGVLAKDAFQEAALPYAHSNIFLFLGGFVLALAIEKVNLHKRMALTMLLMVGNNGKLLIGGFMLVSALISMWIMNTSTTLMLLPIALAVTAVIHKTDKSLEETEFTKFQTCLLLGIAYAATIGGMSTIVGTGPNVLVVGLLLDEGIQIDFIDWMLFATPMSAIMLLVGWLILTNVVFPVDFTSNKETGNALKKMHSDLGKISKDERLVFYIFLATAFAWMFKKVLVLIPGFGGLTDYGIAILSALSLFIARSSNGGGLIEWNVTKNLPWGVLILFGGGLSMAGQIKKTGLGDWIGGFFTTFSDISPILLILLVVVIVVFLTELTSNQATTATFVPIMFGVAMGIGFDKAQVAIPVALAASCAFMLPVATPPNAIVYGSEKFTISEMMKAGFYINIIGIVVVTIFAAFVLPVVL</sequence>
<feature type="transmembrane region" description="Helical" evidence="6">
    <location>
        <begin position="397"/>
        <end position="415"/>
    </location>
</feature>
<feature type="transmembrane region" description="Helical" evidence="6">
    <location>
        <begin position="458"/>
        <end position="481"/>
    </location>
</feature>
<feature type="transmembrane region" description="Helical" evidence="6">
    <location>
        <begin position="82"/>
        <end position="103"/>
    </location>
</feature>
<evidence type="ECO:0000256" key="1">
    <source>
        <dbReference type="ARBA" id="ARBA00004141"/>
    </source>
</evidence>
<evidence type="ECO:0000256" key="2">
    <source>
        <dbReference type="ARBA" id="ARBA00022448"/>
    </source>
</evidence>
<dbReference type="GO" id="GO:0015141">
    <property type="term" value="F:succinate transmembrane transporter activity"/>
    <property type="evidence" value="ECO:0007669"/>
    <property type="project" value="UniProtKB-ARBA"/>
</dbReference>
<keyword evidence="3 6" id="KW-0812">Transmembrane</keyword>
<feature type="transmembrane region" description="Helical" evidence="6">
    <location>
        <begin position="219"/>
        <end position="246"/>
    </location>
</feature>
<comment type="subcellular location">
    <subcellularLocation>
        <location evidence="1">Membrane</location>
        <topology evidence="1">Multi-pass membrane protein</topology>
    </subcellularLocation>
</comment>
<dbReference type="InterPro" id="IPR001898">
    <property type="entry name" value="SLC13A/DASS"/>
</dbReference>
<dbReference type="Proteomes" id="UP001056381">
    <property type="component" value="Chromosome"/>
</dbReference>
<dbReference type="AlphaFoldDB" id="A0A9Q8X3K4"/>
<name>A0A9Q8X3K4_9GAMM</name>
<reference evidence="7" key="1">
    <citation type="submission" date="2022-05" db="EMBL/GenBank/DDBJ databases">
        <title>Single-amplified genomics reveal most streamlined microbe among free-living bacteria.</title>
        <authorList>
            <person name="Roda-Garcia J."/>
            <person name="Haro-Moreno J.M."/>
            <person name="Rodriguez-Valera F."/>
            <person name="Almagro-Moreno S."/>
            <person name="Lopez-Perez M."/>
        </authorList>
    </citation>
    <scope>NUCLEOTIDE SEQUENCE</scope>
    <source>
        <strain evidence="7">TMED112-D2-2</strain>
    </source>
</reference>
<dbReference type="PANTHER" id="PTHR10283">
    <property type="entry name" value="SOLUTE CARRIER FAMILY 13 MEMBER"/>
    <property type="match status" value="1"/>
</dbReference>
<feature type="transmembrane region" description="Helical" evidence="6">
    <location>
        <begin position="177"/>
        <end position="199"/>
    </location>
</feature>
<dbReference type="CDD" id="cd01115">
    <property type="entry name" value="SLC13_permease"/>
    <property type="match status" value="1"/>
</dbReference>
<feature type="transmembrane region" description="Helical" evidence="6">
    <location>
        <begin position="149"/>
        <end position="165"/>
    </location>
</feature>
<evidence type="ECO:0000313" key="7">
    <source>
        <dbReference type="EMBL" id="URQ62763.1"/>
    </source>
</evidence>
<evidence type="ECO:0000256" key="4">
    <source>
        <dbReference type="ARBA" id="ARBA00022989"/>
    </source>
</evidence>
<organism evidence="7 8">
    <name type="scientific">SAR86 cluster bacterium</name>
    <dbReference type="NCBI Taxonomy" id="2030880"/>
    <lineage>
        <taxon>Bacteria</taxon>
        <taxon>Pseudomonadati</taxon>
        <taxon>Pseudomonadota</taxon>
        <taxon>Gammaproteobacteria</taxon>
        <taxon>SAR86 cluster</taxon>
    </lineage>
</organism>
<keyword evidence="4 6" id="KW-1133">Transmembrane helix</keyword>
<feature type="transmembrane region" description="Helical" evidence="6">
    <location>
        <begin position="335"/>
        <end position="354"/>
    </location>
</feature>
<evidence type="ECO:0000256" key="5">
    <source>
        <dbReference type="ARBA" id="ARBA00023136"/>
    </source>
</evidence>
<feature type="transmembrane region" description="Helical" evidence="6">
    <location>
        <begin position="6"/>
        <end position="22"/>
    </location>
</feature>
<dbReference type="PANTHER" id="PTHR10283:SF82">
    <property type="entry name" value="SOLUTE CARRIER FAMILY 13 MEMBER 2"/>
    <property type="match status" value="1"/>
</dbReference>
<accession>A0A9Q8X3K4</accession>
<keyword evidence="8" id="KW-1185">Reference proteome</keyword>
<feature type="transmembrane region" description="Helical" evidence="6">
    <location>
        <begin position="276"/>
        <end position="300"/>
    </location>
</feature>
<dbReference type="PROSITE" id="PS01271">
    <property type="entry name" value="NA_SULFATE"/>
    <property type="match status" value="1"/>
</dbReference>
<dbReference type="GO" id="GO:0005886">
    <property type="term" value="C:plasma membrane"/>
    <property type="evidence" value="ECO:0007669"/>
    <property type="project" value="TreeGrafter"/>
</dbReference>
<dbReference type="Pfam" id="PF00939">
    <property type="entry name" value="Na_sulph_symp"/>
    <property type="match status" value="1"/>
</dbReference>
<feature type="transmembrane region" description="Helical" evidence="6">
    <location>
        <begin position="306"/>
        <end position="323"/>
    </location>
</feature>